<dbReference type="AlphaFoldDB" id="A0A7X0RNX5"/>
<dbReference type="SUPFAM" id="SSF49373">
    <property type="entry name" value="Invasin/intimin cell-adhesion fragments"/>
    <property type="match status" value="1"/>
</dbReference>
<feature type="compositionally biased region" description="Basic and acidic residues" evidence="2">
    <location>
        <begin position="134"/>
        <end position="145"/>
    </location>
</feature>
<feature type="region of interest" description="Disordered" evidence="2">
    <location>
        <begin position="134"/>
        <end position="154"/>
    </location>
</feature>
<evidence type="ECO:0000313" key="5">
    <source>
        <dbReference type="Proteomes" id="UP000547209"/>
    </source>
</evidence>
<dbReference type="SMART" id="SM00634">
    <property type="entry name" value="BID_1"/>
    <property type="match status" value="1"/>
</dbReference>
<dbReference type="EMBL" id="JACJVP010000011">
    <property type="protein sequence ID" value="MBB6670753.1"/>
    <property type="molecule type" value="Genomic_DNA"/>
</dbReference>
<dbReference type="InterPro" id="IPR008964">
    <property type="entry name" value="Invasin/intimin_cell_adhesion"/>
</dbReference>
<dbReference type="RefSeq" id="WP_185142236.1">
    <property type="nucleotide sequence ID" value="NZ_JACJVP010000011.1"/>
</dbReference>
<reference evidence="4 5" key="1">
    <citation type="submission" date="2020-08" db="EMBL/GenBank/DDBJ databases">
        <title>Cohnella phylogeny.</title>
        <authorList>
            <person name="Dunlap C."/>
        </authorList>
    </citation>
    <scope>NUCLEOTIDE SEQUENCE [LARGE SCALE GENOMIC DNA]</scope>
    <source>
        <strain evidence="4 5">DSM 28246</strain>
    </source>
</reference>
<dbReference type="InterPro" id="IPR003344">
    <property type="entry name" value="Big_1_dom"/>
</dbReference>
<protein>
    <recommendedName>
        <fullName evidence="3">Big-1 domain-containing protein</fullName>
    </recommendedName>
</protein>
<feature type="domain" description="Big-1" evidence="3">
    <location>
        <begin position="30"/>
        <end position="122"/>
    </location>
</feature>
<evidence type="ECO:0000259" key="3">
    <source>
        <dbReference type="SMART" id="SM00634"/>
    </source>
</evidence>
<evidence type="ECO:0000313" key="4">
    <source>
        <dbReference type="EMBL" id="MBB6670753.1"/>
    </source>
</evidence>
<dbReference type="InterPro" id="IPR013783">
    <property type="entry name" value="Ig-like_fold"/>
</dbReference>
<evidence type="ECO:0000256" key="1">
    <source>
        <dbReference type="ARBA" id="ARBA00010116"/>
    </source>
</evidence>
<sequence length="154" mass="16865">MKKKMMVSLIVLLIVALAAGYDYWRSLQYKVQVTSIDPQPAVADGQSTVTVKVKVTKNNAPVEGHDIFGLAPDGGGFEAYRVKTDEAGEAVFAYHPYVANAIRKAKDVQLQFSDQSNSVLIQIEARTSVHVKLTDPDPAGKKSDYTMDDIFGDE</sequence>
<keyword evidence="5" id="KW-1185">Reference proteome</keyword>
<dbReference type="Gene3D" id="2.60.40.10">
    <property type="entry name" value="Immunoglobulins"/>
    <property type="match status" value="1"/>
</dbReference>
<comment type="similarity">
    <text evidence="1">Belongs to the intimin/invasin family.</text>
</comment>
<evidence type="ECO:0000256" key="2">
    <source>
        <dbReference type="SAM" id="MobiDB-lite"/>
    </source>
</evidence>
<gene>
    <name evidence="4" type="ORF">H7C19_08630</name>
</gene>
<organism evidence="4 5">
    <name type="scientific">Cohnella nanjingensis</name>
    <dbReference type="NCBI Taxonomy" id="1387779"/>
    <lineage>
        <taxon>Bacteria</taxon>
        <taxon>Bacillati</taxon>
        <taxon>Bacillota</taxon>
        <taxon>Bacilli</taxon>
        <taxon>Bacillales</taxon>
        <taxon>Paenibacillaceae</taxon>
        <taxon>Cohnella</taxon>
    </lineage>
</organism>
<proteinExistence type="inferred from homology"/>
<dbReference type="Proteomes" id="UP000547209">
    <property type="component" value="Unassembled WGS sequence"/>
</dbReference>
<comment type="caution">
    <text evidence="4">The sequence shown here is derived from an EMBL/GenBank/DDBJ whole genome shotgun (WGS) entry which is preliminary data.</text>
</comment>
<accession>A0A7X0RNX5</accession>
<name>A0A7X0RNX5_9BACL</name>